<reference evidence="2 3" key="1">
    <citation type="submission" date="2023-01" db="EMBL/GenBank/DDBJ databases">
        <title>Analysis of 21 Apiospora genomes using comparative genomics revels a genus with tremendous synthesis potential of carbohydrate active enzymes and secondary metabolites.</title>
        <authorList>
            <person name="Sorensen T."/>
        </authorList>
    </citation>
    <scope>NUCLEOTIDE SEQUENCE [LARGE SCALE GENOMIC DNA]</scope>
    <source>
        <strain evidence="2 3">CBS 83171</strain>
    </source>
</reference>
<sequence length="629" mass="69329">MPETSYTAAQSQALWKPKTRWFPILIIDVFLVLGALAFLSQPALEGIGPAVETAMRLGPTTVFPILFAALVGRMLRHVGRCYVEKGLKMGTLWRLMNTRTMFDAVASLFQLREISAVAVLLMVLWSLSPLGGQAVLRLVHHFNETSTEIIPLRYADMGPGGSLLVRNYYLYLFETEVPVAVDYTFGSALLQNREVKEGPRDNWGNVKIPRIERLAESSADDEGWLDVPDNNRTAETNSALMGIPIVGIPRHGTTNMSLESSYVSLTREPTTILRDGPLQYGLVARCDDYEYGGWFGTEDEQTGRSNIFLGHRDLNETENQNASFTAPRHITFLSGSGQRNALPEEVGTVFNVTTSTTCAATQSLVESKVSCEEGACMVTAMRWSKTDLRNPNFTNILEYFLNDTSKIPVYEVHNSNPSANETLVDLSRVPIQLVAERAAMALNTYIQLFHAPVAFAGDLPSEKLSLRYGPEHTPAKGVDLIAFSFGGSCNERTSTCYPVDLLNALFFGASVNAVVTHKSNLYKPDWLWISTLFVASNTLIVAGIVGIILGDQVKSPDMFDPVVGLTYHDKHLDAAEFKLSNPLDVTERAGLLSDVVVRLGDAQAEDTIGKIVSGMSEELGELKRHKMYE</sequence>
<keyword evidence="3" id="KW-1185">Reference proteome</keyword>
<accession>A0ABR1VM41</accession>
<comment type="caution">
    <text evidence="2">The sequence shown here is derived from an EMBL/GenBank/DDBJ whole genome shotgun (WGS) entry which is preliminary data.</text>
</comment>
<keyword evidence="1" id="KW-0472">Membrane</keyword>
<gene>
    <name evidence="2" type="ORF">PG996_005673</name>
</gene>
<evidence type="ECO:0000256" key="1">
    <source>
        <dbReference type="SAM" id="Phobius"/>
    </source>
</evidence>
<name>A0ABR1VM41_9PEZI</name>
<evidence type="ECO:0000313" key="2">
    <source>
        <dbReference type="EMBL" id="KAK8072325.1"/>
    </source>
</evidence>
<feature type="transmembrane region" description="Helical" evidence="1">
    <location>
        <begin position="526"/>
        <end position="549"/>
    </location>
</feature>
<evidence type="ECO:0000313" key="3">
    <source>
        <dbReference type="Proteomes" id="UP001446871"/>
    </source>
</evidence>
<keyword evidence="1" id="KW-1133">Transmembrane helix</keyword>
<feature type="transmembrane region" description="Helical" evidence="1">
    <location>
        <begin position="21"/>
        <end position="41"/>
    </location>
</feature>
<dbReference type="Proteomes" id="UP001446871">
    <property type="component" value="Unassembled WGS sequence"/>
</dbReference>
<feature type="transmembrane region" description="Helical" evidence="1">
    <location>
        <begin position="61"/>
        <end position="83"/>
    </location>
</feature>
<organism evidence="2 3">
    <name type="scientific">Apiospora saccharicola</name>
    <dbReference type="NCBI Taxonomy" id="335842"/>
    <lineage>
        <taxon>Eukaryota</taxon>
        <taxon>Fungi</taxon>
        <taxon>Dikarya</taxon>
        <taxon>Ascomycota</taxon>
        <taxon>Pezizomycotina</taxon>
        <taxon>Sordariomycetes</taxon>
        <taxon>Xylariomycetidae</taxon>
        <taxon>Amphisphaeriales</taxon>
        <taxon>Apiosporaceae</taxon>
        <taxon>Apiospora</taxon>
    </lineage>
</organism>
<dbReference type="EMBL" id="JAQQWM010000003">
    <property type="protein sequence ID" value="KAK8072325.1"/>
    <property type="molecule type" value="Genomic_DNA"/>
</dbReference>
<protein>
    <submittedName>
        <fullName evidence="2">Uncharacterized protein</fullName>
    </submittedName>
</protein>
<feature type="transmembrane region" description="Helical" evidence="1">
    <location>
        <begin position="104"/>
        <end position="127"/>
    </location>
</feature>
<proteinExistence type="predicted"/>
<keyword evidence="1" id="KW-0812">Transmembrane</keyword>